<dbReference type="SUPFAM" id="SSF81301">
    <property type="entry name" value="Nucleotidyltransferase"/>
    <property type="match status" value="1"/>
</dbReference>
<dbReference type="KEGG" id="gsn:YC6258_02215"/>
<reference evidence="2 3" key="1">
    <citation type="submission" date="2014-01" db="EMBL/GenBank/DDBJ databases">
        <title>Full genme sequencing of cellulolytic bacterium Gynuella sunshinyii YC6258T gen. nov., sp. nov.</title>
        <authorList>
            <person name="Khan H."/>
            <person name="Chung E.J."/>
            <person name="Chung Y.R."/>
        </authorList>
    </citation>
    <scope>NUCLEOTIDE SEQUENCE [LARGE SCALE GENOMIC DNA]</scope>
    <source>
        <strain evidence="2 3">YC6258</strain>
    </source>
</reference>
<dbReference type="SMART" id="SM00748">
    <property type="entry name" value="HEPN"/>
    <property type="match status" value="1"/>
</dbReference>
<dbReference type="STRING" id="1445510.YC6258_02215"/>
<dbReference type="PROSITE" id="PS50910">
    <property type="entry name" value="HEPN"/>
    <property type="match status" value="1"/>
</dbReference>
<name>A0A0C5VLR2_9GAMM</name>
<dbReference type="HOGENOM" id="CLU_051494_0_0_6"/>
<dbReference type="OrthoDB" id="6194248at2"/>
<organism evidence="2 3">
    <name type="scientific">Gynuella sunshinyii YC6258</name>
    <dbReference type="NCBI Taxonomy" id="1445510"/>
    <lineage>
        <taxon>Bacteria</taxon>
        <taxon>Pseudomonadati</taxon>
        <taxon>Pseudomonadota</taxon>
        <taxon>Gammaproteobacteria</taxon>
        <taxon>Oceanospirillales</taxon>
        <taxon>Saccharospirillaceae</taxon>
        <taxon>Gynuella</taxon>
    </lineage>
</organism>
<dbReference type="EMBL" id="CP007142">
    <property type="protein sequence ID" value="AJQ94253.1"/>
    <property type="molecule type" value="Genomic_DNA"/>
</dbReference>
<dbReference type="PANTHER" id="PTHR33933">
    <property type="entry name" value="NUCLEOTIDYLTRANSFERASE"/>
    <property type="match status" value="1"/>
</dbReference>
<proteinExistence type="predicted"/>
<dbReference type="PATRIC" id="fig|1445510.3.peg.2173"/>
<gene>
    <name evidence="2" type="ORF">YC6258_02215</name>
</gene>
<keyword evidence="3" id="KW-1185">Reference proteome</keyword>
<dbReference type="AlphaFoldDB" id="A0A0C5VLR2"/>
<evidence type="ECO:0000313" key="3">
    <source>
        <dbReference type="Proteomes" id="UP000032266"/>
    </source>
</evidence>
<dbReference type="InterPro" id="IPR043519">
    <property type="entry name" value="NT_sf"/>
</dbReference>
<dbReference type="Pfam" id="PF05168">
    <property type="entry name" value="HEPN"/>
    <property type="match status" value="1"/>
</dbReference>
<dbReference type="Gene3D" id="3.30.460.10">
    <property type="entry name" value="Beta Polymerase, domain 2"/>
    <property type="match status" value="1"/>
</dbReference>
<dbReference type="Proteomes" id="UP000032266">
    <property type="component" value="Chromosome"/>
</dbReference>
<accession>A0A0C5VLR2</accession>
<dbReference type="InterPro" id="IPR052548">
    <property type="entry name" value="Type_VII_TA_antitoxin"/>
</dbReference>
<evidence type="ECO:0000259" key="1">
    <source>
        <dbReference type="PROSITE" id="PS50910"/>
    </source>
</evidence>
<dbReference type="InterPro" id="IPR007842">
    <property type="entry name" value="HEPN_dom"/>
</dbReference>
<sequence length="293" mass="33922">MHRTCYDAGMKTSLDHLPSDKQQQLRHAVEIIVQAVKPSMLILFGSYARGDWVDHLEEDRVHYRYQSDMDILAIAKNGALARKIESKRSLSNRLMREVKTPVSLIAEEISFVNAQLAKGQYFYADIYREGILLHDTGKLALVEPKELSLPERKMEAQRHFEYWLNSVNGEIKAFQLIFDGGLDKKAVFHLHQATEQLYAMILLVFTHYKPKLHDLEKLRTLTGSIEPEFLSVFPQNTPFEQTCFELLRQAYVESRYNPGYSITTEQLTWLAERIEHLQALAEKHCRARIDSLG</sequence>
<dbReference type="CDD" id="cd05403">
    <property type="entry name" value="NT_KNTase_like"/>
    <property type="match status" value="1"/>
</dbReference>
<feature type="domain" description="HEPN" evidence="1">
    <location>
        <begin position="164"/>
        <end position="284"/>
    </location>
</feature>
<evidence type="ECO:0000313" key="2">
    <source>
        <dbReference type="EMBL" id="AJQ94253.1"/>
    </source>
</evidence>
<protein>
    <recommendedName>
        <fullName evidence="1">HEPN domain-containing protein</fullName>
    </recommendedName>
</protein>
<dbReference type="PANTHER" id="PTHR33933:SF1">
    <property type="entry name" value="PROTEIN ADENYLYLTRANSFERASE MNTA-RELATED"/>
    <property type="match status" value="1"/>
</dbReference>
<dbReference type="SUPFAM" id="SSF81593">
    <property type="entry name" value="Nucleotidyltransferase substrate binding subunit/domain"/>
    <property type="match status" value="1"/>
</dbReference>
<dbReference type="Gene3D" id="1.20.120.330">
    <property type="entry name" value="Nucleotidyltransferases domain 2"/>
    <property type="match status" value="1"/>
</dbReference>